<evidence type="ECO:0000256" key="11">
    <source>
        <dbReference type="RuleBase" id="RU000488"/>
    </source>
</evidence>
<name>A0AAW2YMI4_9EUKA</name>
<sequence length="308" mass="33564">MGSFKKNLLTGGVAGYVGTCVIYPIDLLKTNVQASKESSVVQVARSLVRHEGIRGLYKGLGSNLAFVVLEKALKLSANDYFRGVLGERHFKTKYWKTGGRDLPAHLSALAGGLTGTVQVVATNPMEIVKIRLQMMQGKGIANPIIMNTAAATTVSSPFILTGGIGAVQVIKSLGIRGLYRGSHITLMRDVPYGLMFFTLYADIKHRLRNKETNVTSFPNILSAGMIAGMVAAALTTPIDCLKTRYQSVEGAKFKNFQQVFTTTVKERGYSGLFRGWKPRAVIIGSLFAIMLLTYEAQKRFITGTEEES</sequence>
<evidence type="ECO:0000256" key="3">
    <source>
        <dbReference type="ARBA" id="ARBA00022448"/>
    </source>
</evidence>
<evidence type="ECO:0000256" key="1">
    <source>
        <dbReference type="ARBA" id="ARBA00004448"/>
    </source>
</evidence>
<evidence type="ECO:0000256" key="2">
    <source>
        <dbReference type="ARBA" id="ARBA00006375"/>
    </source>
</evidence>
<organism evidence="12 13">
    <name type="scientific">Acrasis kona</name>
    <dbReference type="NCBI Taxonomy" id="1008807"/>
    <lineage>
        <taxon>Eukaryota</taxon>
        <taxon>Discoba</taxon>
        <taxon>Heterolobosea</taxon>
        <taxon>Tetramitia</taxon>
        <taxon>Eutetramitia</taxon>
        <taxon>Acrasidae</taxon>
        <taxon>Acrasis</taxon>
    </lineage>
</organism>
<accession>A0AAW2YMI4</accession>
<dbReference type="PANTHER" id="PTHR45678">
    <property type="entry name" value="MITOCHONDRIAL 2-OXODICARBOXYLATE CARRIER 1-RELATED"/>
    <property type="match status" value="1"/>
</dbReference>
<dbReference type="AlphaFoldDB" id="A0AAW2YMI4"/>
<protein>
    <submittedName>
        <fullName evidence="12">Mitochondrial substrate carrier family protein X</fullName>
    </submittedName>
</protein>
<dbReference type="GO" id="GO:0005743">
    <property type="term" value="C:mitochondrial inner membrane"/>
    <property type="evidence" value="ECO:0007669"/>
    <property type="project" value="UniProtKB-SubCell"/>
</dbReference>
<comment type="similarity">
    <text evidence="2 11">Belongs to the mitochondrial carrier (TC 2.A.29) family.</text>
</comment>
<dbReference type="GO" id="GO:0022857">
    <property type="term" value="F:transmembrane transporter activity"/>
    <property type="evidence" value="ECO:0007669"/>
    <property type="project" value="TreeGrafter"/>
</dbReference>
<dbReference type="InterPro" id="IPR023395">
    <property type="entry name" value="MCP_dom_sf"/>
</dbReference>
<evidence type="ECO:0000256" key="5">
    <source>
        <dbReference type="ARBA" id="ARBA00022737"/>
    </source>
</evidence>
<feature type="repeat" description="Solcar" evidence="10">
    <location>
        <begin position="102"/>
        <end position="206"/>
    </location>
</feature>
<comment type="subcellular location">
    <subcellularLocation>
        <location evidence="1">Mitochondrion inner membrane</location>
        <topology evidence="1">Multi-pass membrane protein</topology>
    </subcellularLocation>
</comment>
<feature type="repeat" description="Solcar" evidence="10">
    <location>
        <begin position="2"/>
        <end position="84"/>
    </location>
</feature>
<keyword evidence="9 10" id="KW-0472">Membrane</keyword>
<evidence type="ECO:0000256" key="6">
    <source>
        <dbReference type="ARBA" id="ARBA00022792"/>
    </source>
</evidence>
<dbReference type="Gene3D" id="1.50.40.10">
    <property type="entry name" value="Mitochondrial carrier domain"/>
    <property type="match status" value="1"/>
</dbReference>
<dbReference type="PROSITE" id="PS50920">
    <property type="entry name" value="SOLCAR"/>
    <property type="match status" value="3"/>
</dbReference>
<dbReference type="InterPro" id="IPR002067">
    <property type="entry name" value="MCP"/>
</dbReference>
<keyword evidence="7" id="KW-1133">Transmembrane helix</keyword>
<keyword evidence="5" id="KW-0677">Repeat</keyword>
<dbReference type="EMBL" id="JAOPGA020000356">
    <property type="protein sequence ID" value="KAL0478300.1"/>
    <property type="molecule type" value="Genomic_DNA"/>
</dbReference>
<evidence type="ECO:0000256" key="9">
    <source>
        <dbReference type="ARBA" id="ARBA00023136"/>
    </source>
</evidence>
<evidence type="ECO:0000256" key="7">
    <source>
        <dbReference type="ARBA" id="ARBA00022989"/>
    </source>
</evidence>
<keyword evidence="3 11" id="KW-0813">Transport</keyword>
<proteinExistence type="inferred from homology"/>
<dbReference type="SUPFAM" id="SSF103506">
    <property type="entry name" value="Mitochondrial carrier"/>
    <property type="match status" value="1"/>
</dbReference>
<gene>
    <name evidence="12" type="ORF">AKO1_008519</name>
</gene>
<dbReference type="Proteomes" id="UP001431209">
    <property type="component" value="Unassembled WGS sequence"/>
</dbReference>
<evidence type="ECO:0000256" key="10">
    <source>
        <dbReference type="PROSITE-ProRule" id="PRU00282"/>
    </source>
</evidence>
<reference evidence="12 13" key="1">
    <citation type="submission" date="2024-03" db="EMBL/GenBank/DDBJ databases">
        <title>The Acrasis kona genome and developmental transcriptomes reveal deep origins of eukaryotic multicellular pathways.</title>
        <authorList>
            <person name="Sheikh S."/>
            <person name="Fu C.-J."/>
            <person name="Brown M.W."/>
            <person name="Baldauf S.L."/>
        </authorList>
    </citation>
    <scope>NUCLEOTIDE SEQUENCE [LARGE SCALE GENOMIC DNA]</scope>
    <source>
        <strain evidence="12 13">ATCC MYA-3509</strain>
    </source>
</reference>
<dbReference type="PRINTS" id="PR00926">
    <property type="entry name" value="MITOCARRIER"/>
</dbReference>
<dbReference type="Pfam" id="PF00153">
    <property type="entry name" value="Mito_carr"/>
    <property type="match status" value="3"/>
</dbReference>
<keyword evidence="6" id="KW-0999">Mitochondrion inner membrane</keyword>
<dbReference type="InterPro" id="IPR051028">
    <property type="entry name" value="Mito_Solute_Carrier"/>
</dbReference>
<feature type="repeat" description="Solcar" evidence="10">
    <location>
        <begin position="215"/>
        <end position="300"/>
    </location>
</feature>
<evidence type="ECO:0000313" key="13">
    <source>
        <dbReference type="Proteomes" id="UP001431209"/>
    </source>
</evidence>
<comment type="caution">
    <text evidence="12">The sequence shown here is derived from an EMBL/GenBank/DDBJ whole genome shotgun (WGS) entry which is preliminary data.</text>
</comment>
<evidence type="ECO:0000313" key="12">
    <source>
        <dbReference type="EMBL" id="KAL0478300.1"/>
    </source>
</evidence>
<keyword evidence="8" id="KW-0496">Mitochondrion</keyword>
<dbReference type="PANTHER" id="PTHR45678:SF15">
    <property type="entry name" value="MITOCHONDRIAL SUBSTRATE CARRIER FAMILY PROTEIN X"/>
    <property type="match status" value="1"/>
</dbReference>
<keyword evidence="13" id="KW-1185">Reference proteome</keyword>
<evidence type="ECO:0000256" key="8">
    <source>
        <dbReference type="ARBA" id="ARBA00023128"/>
    </source>
</evidence>
<evidence type="ECO:0000256" key="4">
    <source>
        <dbReference type="ARBA" id="ARBA00022692"/>
    </source>
</evidence>
<dbReference type="InterPro" id="IPR018108">
    <property type="entry name" value="MCP_transmembrane"/>
</dbReference>
<keyword evidence="4 10" id="KW-0812">Transmembrane</keyword>